<name>A0A8T1UA13_9STRA</name>
<protein>
    <submittedName>
        <fullName evidence="2">Uncharacterized protein</fullName>
    </submittedName>
</protein>
<evidence type="ECO:0000313" key="2">
    <source>
        <dbReference type="EMBL" id="KAG6957639.1"/>
    </source>
</evidence>
<organism evidence="2 3">
    <name type="scientific">Phytophthora cactorum</name>
    <dbReference type="NCBI Taxonomy" id="29920"/>
    <lineage>
        <taxon>Eukaryota</taxon>
        <taxon>Sar</taxon>
        <taxon>Stramenopiles</taxon>
        <taxon>Oomycota</taxon>
        <taxon>Peronosporomycetes</taxon>
        <taxon>Peronosporales</taxon>
        <taxon>Peronosporaceae</taxon>
        <taxon>Phytophthora</taxon>
    </lineage>
</organism>
<dbReference type="OrthoDB" id="127375at2759"/>
<feature type="non-terminal residue" evidence="2">
    <location>
        <position position="221"/>
    </location>
</feature>
<comment type="caution">
    <text evidence="2">The sequence shown here is derived from an EMBL/GenBank/DDBJ whole genome shotgun (WGS) entry which is preliminary data.</text>
</comment>
<dbReference type="Proteomes" id="UP000688947">
    <property type="component" value="Unassembled WGS sequence"/>
</dbReference>
<sequence>LQRFPVPFFTFTLLPPVIWLFQLLLCAVSLLGIVTVGYPAFQVLFDKANHTVYEIPVLLLLPAFKIVTKRVFALVASHKWDIVPEHIVFTVDCFDALYLATCVPSLSAASLGVILAVDIAQTGVDLLELHQRTQNILTRLRMAANLQSDGDSCSLLSAVRLLCYNPELLGKQGIEVRSCIPHELPHHDSALLEKLEKYTTTWAASKLVHRSSSRTPTPPWR</sequence>
<keyword evidence="1" id="KW-0812">Transmembrane</keyword>
<feature type="transmembrane region" description="Helical" evidence="1">
    <location>
        <begin position="20"/>
        <end position="45"/>
    </location>
</feature>
<evidence type="ECO:0000313" key="3">
    <source>
        <dbReference type="Proteomes" id="UP000688947"/>
    </source>
</evidence>
<gene>
    <name evidence="2" type="ORF">JG687_00009867</name>
</gene>
<reference evidence="2" key="1">
    <citation type="submission" date="2021-01" db="EMBL/GenBank/DDBJ databases">
        <title>Phytophthora aleatoria, a newly-described species from Pinus radiata is distinct from Phytophthora cactorum isolates based on comparative genomics.</title>
        <authorList>
            <person name="Mcdougal R."/>
            <person name="Panda P."/>
            <person name="Williams N."/>
            <person name="Studholme D.J."/>
        </authorList>
    </citation>
    <scope>NUCLEOTIDE SEQUENCE</scope>
    <source>
        <strain evidence="2">NZFS 3830</strain>
    </source>
</reference>
<accession>A0A8T1UA13</accession>
<dbReference type="AlphaFoldDB" id="A0A8T1UA13"/>
<dbReference type="EMBL" id="JAENGZ010000532">
    <property type="protein sequence ID" value="KAG6957639.1"/>
    <property type="molecule type" value="Genomic_DNA"/>
</dbReference>
<keyword evidence="1" id="KW-0472">Membrane</keyword>
<proteinExistence type="predicted"/>
<keyword evidence="1" id="KW-1133">Transmembrane helix</keyword>
<evidence type="ECO:0000256" key="1">
    <source>
        <dbReference type="SAM" id="Phobius"/>
    </source>
</evidence>